<evidence type="ECO:0000313" key="1">
    <source>
        <dbReference type="EMBL" id="NGX96325.1"/>
    </source>
</evidence>
<reference evidence="1" key="1">
    <citation type="submission" date="2020-02" db="EMBL/GenBank/DDBJ databases">
        <title>Draft genome sequence of Candidatus Afipia apatlaquensis IBT-C3, a potential strain for decolorization of textile dyes.</title>
        <authorList>
            <person name="Sanchez-Reyes A."/>
            <person name="Breton-Deval L."/>
            <person name="Mangelson H."/>
            <person name="Sanchez-Flores A."/>
        </authorList>
    </citation>
    <scope>NUCLEOTIDE SEQUENCE [LARGE SCALE GENOMIC DNA]</scope>
    <source>
        <strain evidence="1">IBT-C3</strain>
    </source>
</reference>
<dbReference type="AlphaFoldDB" id="A0A7C9RFS6"/>
<dbReference type="EMBL" id="JAAMRR010000746">
    <property type="protein sequence ID" value="NGX96325.1"/>
    <property type="molecule type" value="Genomic_DNA"/>
</dbReference>
<evidence type="ECO:0000313" key="2">
    <source>
        <dbReference type="Proteomes" id="UP000480266"/>
    </source>
</evidence>
<dbReference type="Proteomes" id="UP000480266">
    <property type="component" value="Unassembled WGS sequence"/>
</dbReference>
<sequence>MTEPLDFTTCQLEQLSVKDLTDALGIAESAALLNTSARAIYTVRNTSALSADRMLQLIAAVRADEENCRRRLVVTRRLQAERERRAEAA</sequence>
<keyword evidence="2" id="KW-1185">Reference proteome</keyword>
<name>A0A7C9RFS6_9BRAD</name>
<organism evidence="1 2">
    <name type="scientific">Candidatus Afipia apatlaquensis</name>
    <dbReference type="NCBI Taxonomy" id="2712852"/>
    <lineage>
        <taxon>Bacteria</taxon>
        <taxon>Pseudomonadati</taxon>
        <taxon>Pseudomonadota</taxon>
        <taxon>Alphaproteobacteria</taxon>
        <taxon>Hyphomicrobiales</taxon>
        <taxon>Nitrobacteraceae</taxon>
        <taxon>Afipia</taxon>
    </lineage>
</organism>
<accession>A0A7C9RFS6</accession>
<gene>
    <name evidence="1" type="ORF">G4V63_14240</name>
</gene>
<protein>
    <submittedName>
        <fullName evidence="1">Uncharacterized protein</fullName>
    </submittedName>
</protein>
<proteinExistence type="predicted"/>
<comment type="caution">
    <text evidence="1">The sequence shown here is derived from an EMBL/GenBank/DDBJ whole genome shotgun (WGS) entry which is preliminary data.</text>
</comment>